<keyword evidence="2 7" id="KW-0813">Transport</keyword>
<feature type="region of interest" description="Disordered" evidence="8">
    <location>
        <begin position="1"/>
        <end position="21"/>
    </location>
</feature>
<accession>A0ABT4Q5R6</accession>
<feature type="transmembrane region" description="Helical" evidence="7">
    <location>
        <begin position="75"/>
        <end position="93"/>
    </location>
</feature>
<dbReference type="PANTHER" id="PTHR43227">
    <property type="entry name" value="BLL4140 PROTEIN"/>
    <property type="match status" value="1"/>
</dbReference>
<feature type="transmembrane region" description="Helical" evidence="7">
    <location>
        <begin position="42"/>
        <end position="69"/>
    </location>
</feature>
<dbReference type="Pfam" id="PF00528">
    <property type="entry name" value="BPD_transp_1"/>
    <property type="match status" value="1"/>
</dbReference>
<keyword evidence="3" id="KW-1003">Cell membrane</keyword>
<evidence type="ECO:0000256" key="8">
    <source>
        <dbReference type="SAM" id="MobiDB-lite"/>
    </source>
</evidence>
<comment type="caution">
    <text evidence="10">The sequence shown here is derived from an EMBL/GenBank/DDBJ whole genome shotgun (WGS) entry which is preliminary data.</text>
</comment>
<feature type="domain" description="ABC transmembrane type-1" evidence="9">
    <location>
        <begin position="102"/>
        <end position="317"/>
    </location>
</feature>
<evidence type="ECO:0000256" key="4">
    <source>
        <dbReference type="ARBA" id="ARBA00022692"/>
    </source>
</evidence>
<dbReference type="Proteomes" id="UP001527882">
    <property type="component" value="Unassembled WGS sequence"/>
</dbReference>
<dbReference type="InterPro" id="IPR050809">
    <property type="entry name" value="UgpAE/MalFG_permease"/>
</dbReference>
<evidence type="ECO:0000256" key="7">
    <source>
        <dbReference type="RuleBase" id="RU363032"/>
    </source>
</evidence>
<evidence type="ECO:0000256" key="5">
    <source>
        <dbReference type="ARBA" id="ARBA00022989"/>
    </source>
</evidence>
<feature type="transmembrane region" description="Helical" evidence="7">
    <location>
        <begin position="296"/>
        <end position="320"/>
    </location>
</feature>
<reference evidence="10 11" key="1">
    <citation type="submission" date="2022-12" db="EMBL/GenBank/DDBJ databases">
        <title>Draft genome sequence of Paenibacillus sp. dW9.</title>
        <authorList>
            <person name="Choi E.-W."/>
            <person name="Kim D.-U."/>
        </authorList>
    </citation>
    <scope>NUCLEOTIDE SEQUENCE [LARGE SCALE GENOMIC DNA]</scope>
    <source>
        <strain evidence="11">dW9</strain>
    </source>
</reference>
<dbReference type="CDD" id="cd06261">
    <property type="entry name" value="TM_PBP2"/>
    <property type="match status" value="1"/>
</dbReference>
<evidence type="ECO:0000313" key="10">
    <source>
        <dbReference type="EMBL" id="MCZ8512158.1"/>
    </source>
</evidence>
<evidence type="ECO:0000313" key="11">
    <source>
        <dbReference type="Proteomes" id="UP001527882"/>
    </source>
</evidence>
<dbReference type="RefSeq" id="WP_269880576.1">
    <property type="nucleotide sequence ID" value="NZ_JAQAGZ010000004.1"/>
</dbReference>
<evidence type="ECO:0000256" key="1">
    <source>
        <dbReference type="ARBA" id="ARBA00004651"/>
    </source>
</evidence>
<keyword evidence="6 7" id="KW-0472">Membrane</keyword>
<dbReference type="PANTHER" id="PTHR43227:SF11">
    <property type="entry name" value="BLL4140 PROTEIN"/>
    <property type="match status" value="1"/>
</dbReference>
<feature type="transmembrane region" description="Helical" evidence="7">
    <location>
        <begin position="239"/>
        <end position="260"/>
    </location>
</feature>
<dbReference type="EMBL" id="JAQAGZ010000004">
    <property type="protein sequence ID" value="MCZ8512158.1"/>
    <property type="molecule type" value="Genomic_DNA"/>
</dbReference>
<name>A0ABT4Q5R6_9BACL</name>
<comment type="similarity">
    <text evidence="7">Belongs to the binding-protein-dependent transport system permease family.</text>
</comment>
<evidence type="ECO:0000256" key="3">
    <source>
        <dbReference type="ARBA" id="ARBA00022475"/>
    </source>
</evidence>
<keyword evidence="5 7" id="KW-1133">Transmembrane helix</keyword>
<dbReference type="InterPro" id="IPR000515">
    <property type="entry name" value="MetI-like"/>
</dbReference>
<dbReference type="Gene3D" id="1.10.3720.10">
    <property type="entry name" value="MetI-like"/>
    <property type="match status" value="1"/>
</dbReference>
<sequence>MNNGVELEANGGIKLNNGSTKEEKKKPGVLARTVKNFKRDKYLLLIILPVIVYFAIFNYFPMYGVLIAFKKFQPLKGILGSPWVGFMYFEQFFKSIYFGRLMRNTILLSLYSLLWGFPVPIIFALLLNELRERFFKKLVQTVSYLPHFISIVVVSGMIINFTSPTDGIINIILKNFGFESINFMSEPGYFRTIYISSGIWQEFGWGSIIYLAAIAGIDPQLYEAAEIDGASRWSKMMHITLPCLMPTIIILLILQVGHLMEVGFEKVLLLYNPSTYETADVIATFVYKRGIINSEYSFSAAIGLFNNIINLTLLITVNYISRKLSKTSLW</sequence>
<proteinExistence type="inferred from homology"/>
<evidence type="ECO:0000259" key="9">
    <source>
        <dbReference type="PROSITE" id="PS50928"/>
    </source>
</evidence>
<organism evidence="10 11">
    <name type="scientific">Paenibacillus gyeongsangnamensis</name>
    <dbReference type="NCBI Taxonomy" id="3388067"/>
    <lineage>
        <taxon>Bacteria</taxon>
        <taxon>Bacillati</taxon>
        <taxon>Bacillota</taxon>
        <taxon>Bacilli</taxon>
        <taxon>Bacillales</taxon>
        <taxon>Paenibacillaceae</taxon>
        <taxon>Paenibacillus</taxon>
    </lineage>
</organism>
<keyword evidence="4 7" id="KW-0812">Transmembrane</keyword>
<dbReference type="PROSITE" id="PS50928">
    <property type="entry name" value="ABC_TM1"/>
    <property type="match status" value="1"/>
</dbReference>
<gene>
    <name evidence="10" type="ORF">O9H85_06900</name>
</gene>
<evidence type="ECO:0000256" key="6">
    <source>
        <dbReference type="ARBA" id="ARBA00023136"/>
    </source>
</evidence>
<feature type="transmembrane region" description="Helical" evidence="7">
    <location>
        <begin position="147"/>
        <end position="173"/>
    </location>
</feature>
<protein>
    <submittedName>
        <fullName evidence="10">ABC transporter permease subunit</fullName>
    </submittedName>
</protein>
<dbReference type="SUPFAM" id="SSF161098">
    <property type="entry name" value="MetI-like"/>
    <property type="match status" value="1"/>
</dbReference>
<keyword evidence="11" id="KW-1185">Reference proteome</keyword>
<comment type="subcellular location">
    <subcellularLocation>
        <location evidence="1 7">Cell membrane</location>
        <topology evidence="1 7">Multi-pass membrane protein</topology>
    </subcellularLocation>
</comment>
<feature type="transmembrane region" description="Helical" evidence="7">
    <location>
        <begin position="105"/>
        <end position="127"/>
    </location>
</feature>
<dbReference type="InterPro" id="IPR035906">
    <property type="entry name" value="MetI-like_sf"/>
</dbReference>
<evidence type="ECO:0000256" key="2">
    <source>
        <dbReference type="ARBA" id="ARBA00022448"/>
    </source>
</evidence>